<gene>
    <name evidence="1" type="ORF">JOF43_002057</name>
</gene>
<keyword evidence="2" id="KW-1185">Reference proteome</keyword>
<proteinExistence type="predicted"/>
<sequence length="259" mass="27652">MSLLAASVEQAARRVVASTPLQDWNPVYRALVPDPAHLGAGVEEIDADPGSEEILRHQFSARALLVAAVSETSSTGRLRLGLHPAGTTVEFSRDDAPSTWSAVSAERVPTLVEELLAPAGYTSAPPRLSVRQDDEGLRLTSAQIEQVRQELARGTAAADAFAVADDLDPRLLEAFTTQGPRVAVSLTLHDPSGEVAEDPETWSRLWVRGGRGLYRMDGTEAALVAVHPVEDGDVLGTVLPILEECLRFAAACSTRDGSR</sequence>
<evidence type="ECO:0008006" key="3">
    <source>
        <dbReference type="Google" id="ProtNLM"/>
    </source>
</evidence>
<dbReference type="Proteomes" id="UP001519290">
    <property type="component" value="Unassembled WGS sequence"/>
</dbReference>
<evidence type="ECO:0000313" key="2">
    <source>
        <dbReference type="Proteomes" id="UP001519290"/>
    </source>
</evidence>
<protein>
    <recommendedName>
        <fullName evidence="3">ESX secretion-associated protein EspG</fullName>
    </recommendedName>
</protein>
<dbReference type="EMBL" id="JAGIOD010000001">
    <property type="protein sequence ID" value="MBP2382100.1"/>
    <property type="molecule type" value="Genomic_DNA"/>
</dbReference>
<dbReference type="RefSeq" id="WP_209901729.1">
    <property type="nucleotide sequence ID" value="NZ_BAAAJW010000003.1"/>
</dbReference>
<evidence type="ECO:0000313" key="1">
    <source>
        <dbReference type="EMBL" id="MBP2382100.1"/>
    </source>
</evidence>
<comment type="caution">
    <text evidence="1">The sequence shown here is derived from an EMBL/GenBank/DDBJ whole genome shotgun (WGS) entry which is preliminary data.</text>
</comment>
<name>A0ABS4X0X2_9MICO</name>
<organism evidence="1 2">
    <name type="scientific">Brachybacterium sacelli</name>
    <dbReference type="NCBI Taxonomy" id="173364"/>
    <lineage>
        <taxon>Bacteria</taxon>
        <taxon>Bacillati</taxon>
        <taxon>Actinomycetota</taxon>
        <taxon>Actinomycetes</taxon>
        <taxon>Micrococcales</taxon>
        <taxon>Dermabacteraceae</taxon>
        <taxon>Brachybacterium</taxon>
    </lineage>
</organism>
<accession>A0ABS4X0X2</accession>
<reference evidence="1 2" key="1">
    <citation type="submission" date="2021-03" db="EMBL/GenBank/DDBJ databases">
        <title>Sequencing the genomes of 1000 actinobacteria strains.</title>
        <authorList>
            <person name="Klenk H.-P."/>
        </authorList>
    </citation>
    <scope>NUCLEOTIDE SEQUENCE [LARGE SCALE GENOMIC DNA]</scope>
    <source>
        <strain evidence="1 2">DSM 14566</strain>
    </source>
</reference>